<gene>
    <name evidence="3" type="ORF">EJC50_25015</name>
</gene>
<evidence type="ECO:0000256" key="1">
    <source>
        <dbReference type="SAM" id="SignalP"/>
    </source>
</evidence>
<accession>A0A3Q8X821</accession>
<proteinExistence type="predicted"/>
<protein>
    <submittedName>
        <fullName evidence="3">N-acetylmuramoyl-L-alanine amidase</fullName>
    </submittedName>
</protein>
<dbReference type="PANTHER" id="PTHR30404">
    <property type="entry name" value="N-ACETYLMURAMOYL-L-ALANINE AMIDASE"/>
    <property type="match status" value="1"/>
</dbReference>
<feature type="domain" description="MurNAc-LAA" evidence="2">
    <location>
        <begin position="116"/>
        <end position="225"/>
    </location>
</feature>
<reference evidence="4" key="1">
    <citation type="submission" date="2018-12" db="EMBL/GenBank/DDBJ databases">
        <title>Genome sequence of Peanibacillus sp.</title>
        <authorList>
            <person name="Subramani G."/>
            <person name="Srinivasan S."/>
            <person name="Kim M.K."/>
        </authorList>
    </citation>
    <scope>NUCLEOTIDE SEQUENCE [LARGE SCALE GENOMIC DNA]</scope>
    <source>
        <strain evidence="4">18JY67-1</strain>
    </source>
</reference>
<dbReference type="InterPro" id="IPR050695">
    <property type="entry name" value="N-acetylmuramoyl_amidase_3"/>
</dbReference>
<evidence type="ECO:0000313" key="3">
    <source>
        <dbReference type="EMBL" id="AZN42585.1"/>
    </source>
</evidence>
<keyword evidence="4" id="KW-1185">Reference proteome</keyword>
<feature type="chain" id="PRO_5039216512" evidence="1">
    <location>
        <begin position="26"/>
        <end position="229"/>
    </location>
</feature>
<dbReference type="OrthoDB" id="9806267at2"/>
<keyword evidence="1" id="KW-0732">Signal</keyword>
<dbReference type="EMBL" id="CP034437">
    <property type="protein sequence ID" value="AZN42585.1"/>
    <property type="molecule type" value="Genomic_DNA"/>
</dbReference>
<name>A0A3Q8X821_9BACL</name>
<dbReference type="Gene3D" id="3.40.630.40">
    <property type="entry name" value="Zn-dependent exopeptidases"/>
    <property type="match status" value="1"/>
</dbReference>
<dbReference type="GO" id="GO:0008745">
    <property type="term" value="F:N-acetylmuramoyl-L-alanine amidase activity"/>
    <property type="evidence" value="ECO:0007669"/>
    <property type="project" value="InterPro"/>
</dbReference>
<feature type="signal peptide" evidence="1">
    <location>
        <begin position="1"/>
        <end position="25"/>
    </location>
</feature>
<dbReference type="GO" id="GO:0009253">
    <property type="term" value="P:peptidoglycan catabolic process"/>
    <property type="evidence" value="ECO:0007669"/>
    <property type="project" value="InterPro"/>
</dbReference>
<dbReference type="RefSeq" id="WP_126018436.1">
    <property type="nucleotide sequence ID" value="NZ_CP034437.1"/>
</dbReference>
<dbReference type="SMART" id="SM00646">
    <property type="entry name" value="Ami_3"/>
    <property type="match status" value="1"/>
</dbReference>
<dbReference type="Proteomes" id="UP000272528">
    <property type="component" value="Chromosome"/>
</dbReference>
<evidence type="ECO:0000313" key="4">
    <source>
        <dbReference type="Proteomes" id="UP000272528"/>
    </source>
</evidence>
<dbReference type="KEGG" id="palb:EJC50_25015"/>
<dbReference type="GO" id="GO:0030288">
    <property type="term" value="C:outer membrane-bounded periplasmic space"/>
    <property type="evidence" value="ECO:0007669"/>
    <property type="project" value="TreeGrafter"/>
</dbReference>
<dbReference type="AlphaFoldDB" id="A0A3Q8X821"/>
<dbReference type="Pfam" id="PF01520">
    <property type="entry name" value="Amidase_3"/>
    <property type="match status" value="1"/>
</dbReference>
<dbReference type="PANTHER" id="PTHR30404:SF7">
    <property type="entry name" value="CELL WALL AMIDASE LYTH-RELATED"/>
    <property type="match status" value="1"/>
</dbReference>
<evidence type="ECO:0000259" key="2">
    <source>
        <dbReference type="SMART" id="SM00646"/>
    </source>
</evidence>
<dbReference type="InterPro" id="IPR002508">
    <property type="entry name" value="MurNAc-LAA_cat"/>
</dbReference>
<dbReference type="SUPFAM" id="SSF53187">
    <property type="entry name" value="Zn-dependent exopeptidases"/>
    <property type="match status" value="1"/>
</dbReference>
<dbReference type="CDD" id="cd02696">
    <property type="entry name" value="MurNAc-LAA"/>
    <property type="match status" value="1"/>
</dbReference>
<sequence length="229" mass="24917">MKTTTKHLAIAIVGVILSASLFQFQTEGATKAKVSAGGSNTAKSCTNVNLPLKGKTIVLDPGHGGKDVGSTGGNGTYEKDVTLLTALNVRQKLVQQGATVVMTRDADTTISLNERTAVAQSENADLFISIHFDAFQTSDVYGMTTFYYKPQDQMIAEKIHDQLFKQDLNTKDRGVRFGDYHVIRENAKPAVLLELGYISNKKEETRMQTESFQNQISTAIASGVVNSLH</sequence>
<organism evidence="3 4">
    <name type="scientific">Paenibacillus albus</name>
    <dbReference type="NCBI Taxonomy" id="2495582"/>
    <lineage>
        <taxon>Bacteria</taxon>
        <taxon>Bacillati</taxon>
        <taxon>Bacillota</taxon>
        <taxon>Bacilli</taxon>
        <taxon>Bacillales</taxon>
        <taxon>Paenibacillaceae</taxon>
        <taxon>Paenibacillus</taxon>
    </lineage>
</organism>